<dbReference type="InterPro" id="IPR009012">
    <property type="entry name" value="GrpE_head"/>
</dbReference>
<keyword evidence="2 3" id="KW-0143">Chaperone</keyword>
<evidence type="ECO:0000256" key="2">
    <source>
        <dbReference type="ARBA" id="ARBA00023186"/>
    </source>
</evidence>
<feature type="coiled-coil region" evidence="5">
    <location>
        <begin position="62"/>
        <end position="89"/>
    </location>
</feature>
<comment type="subunit">
    <text evidence="3">Homodimer.</text>
</comment>
<evidence type="ECO:0000256" key="3">
    <source>
        <dbReference type="HAMAP-Rule" id="MF_01151"/>
    </source>
</evidence>
<keyword evidence="5" id="KW-0175">Coiled coil</keyword>
<comment type="subcellular location">
    <subcellularLocation>
        <location evidence="3">Cytoplasm</location>
    </subcellularLocation>
</comment>
<comment type="similarity">
    <text evidence="1 3 4">Belongs to the GrpE family.</text>
</comment>
<dbReference type="SUPFAM" id="SSF51064">
    <property type="entry name" value="Head domain of nucleotide exchange factor GrpE"/>
    <property type="match status" value="1"/>
</dbReference>
<evidence type="ECO:0000256" key="6">
    <source>
        <dbReference type="SAM" id="MobiDB-lite"/>
    </source>
</evidence>
<comment type="function">
    <text evidence="3">Participates actively in the response to hyperosmotic and heat shock by preventing the aggregation of stress-denatured proteins, in association with DnaK and GrpE. It is the nucleotide exchange factor for DnaK and may function as a thermosensor. Unfolded proteins bind initially to DnaJ; upon interaction with the DnaJ-bound protein, DnaK hydrolyzes its bound ATP, resulting in the formation of a stable complex. GrpE releases ADP from DnaK; ATP binding to DnaK triggers the release of the substrate protein, thus completing the reaction cycle. Several rounds of ATP-dependent interactions between DnaJ, DnaK and GrpE are required for fully efficient folding.</text>
</comment>
<sequence length="208" mass="22629">MSRKDREKKPHDAEQAEAEMRNAGAETPEGACNATDEPRGEGEAAACDNVADDTEDGQPTPLEAALSEIEEWKDKYLRLSAEFDNYRKRTLREKADMVTTAAGKTIEQLLPVVDNFELALKSAESTESVEAMRDGLTLILKSLQGFLKSSGVSEIEAVGKPLDTDYHDAVTKIAAPSAELKGKIVNVIRKGYLLNGTVLRHAQVVVGE</sequence>
<dbReference type="InterPro" id="IPR013805">
    <property type="entry name" value="GrpE_CC"/>
</dbReference>
<dbReference type="GO" id="GO:0051082">
    <property type="term" value="F:unfolded protein binding"/>
    <property type="evidence" value="ECO:0007669"/>
    <property type="project" value="TreeGrafter"/>
</dbReference>
<feature type="compositionally biased region" description="Basic and acidic residues" evidence="6">
    <location>
        <begin position="1"/>
        <end position="20"/>
    </location>
</feature>
<dbReference type="PRINTS" id="PR00773">
    <property type="entry name" value="GRPEPROTEIN"/>
</dbReference>
<dbReference type="Gene3D" id="2.30.22.10">
    <property type="entry name" value="Head domain of nucleotide exchange factor GrpE"/>
    <property type="match status" value="1"/>
</dbReference>
<dbReference type="GO" id="GO:0005737">
    <property type="term" value="C:cytoplasm"/>
    <property type="evidence" value="ECO:0007669"/>
    <property type="project" value="UniProtKB-SubCell"/>
</dbReference>
<comment type="caution">
    <text evidence="7">The sequence shown here is derived from an EMBL/GenBank/DDBJ whole genome shotgun (WGS) entry which is preliminary data.</text>
</comment>
<name>A0A0Q4B5R6_9BACT</name>
<dbReference type="GO" id="GO:0042803">
    <property type="term" value="F:protein homodimerization activity"/>
    <property type="evidence" value="ECO:0007669"/>
    <property type="project" value="InterPro"/>
</dbReference>
<dbReference type="PATRIC" id="fig|1702214.3.peg.663"/>
<organism evidence="7 8">
    <name type="scientific">Candidatus [Bacteroides] periocalifornicus</name>
    <dbReference type="NCBI Taxonomy" id="1702214"/>
    <lineage>
        <taxon>Bacteria</taxon>
        <taxon>Pseudomonadati</taxon>
        <taxon>Bacteroidota</taxon>
    </lineage>
</organism>
<dbReference type="EMBL" id="LIIK01000033">
    <property type="protein sequence ID" value="KQM08536.1"/>
    <property type="molecule type" value="Genomic_DNA"/>
</dbReference>
<proteinExistence type="inferred from homology"/>
<dbReference type="CDD" id="cd00446">
    <property type="entry name" value="GrpE"/>
    <property type="match status" value="1"/>
</dbReference>
<dbReference type="InterPro" id="IPR000740">
    <property type="entry name" value="GrpE"/>
</dbReference>
<feature type="region of interest" description="Disordered" evidence="6">
    <location>
        <begin position="1"/>
        <end position="59"/>
    </location>
</feature>
<dbReference type="STRING" id="1702214.AL399_06770"/>
<dbReference type="PANTHER" id="PTHR21237:SF23">
    <property type="entry name" value="GRPE PROTEIN HOMOLOG, MITOCHONDRIAL"/>
    <property type="match status" value="1"/>
</dbReference>
<dbReference type="Gene3D" id="3.90.20.20">
    <property type="match status" value="1"/>
</dbReference>
<evidence type="ECO:0000313" key="7">
    <source>
        <dbReference type="EMBL" id="KQM08536.1"/>
    </source>
</evidence>
<dbReference type="AlphaFoldDB" id="A0A0Q4B5R6"/>
<evidence type="ECO:0000256" key="4">
    <source>
        <dbReference type="RuleBase" id="RU004478"/>
    </source>
</evidence>
<dbReference type="SUPFAM" id="SSF58014">
    <property type="entry name" value="Coiled-coil domain of nucleotide exchange factor GrpE"/>
    <property type="match status" value="1"/>
</dbReference>
<evidence type="ECO:0000256" key="1">
    <source>
        <dbReference type="ARBA" id="ARBA00009054"/>
    </source>
</evidence>
<keyword evidence="3" id="KW-0346">Stress response</keyword>
<keyword evidence="8" id="KW-1185">Reference proteome</keyword>
<gene>
    <name evidence="3" type="primary">grpE</name>
    <name evidence="7" type="ORF">AL399_06770</name>
</gene>
<dbReference type="GO" id="GO:0000774">
    <property type="term" value="F:adenyl-nucleotide exchange factor activity"/>
    <property type="evidence" value="ECO:0007669"/>
    <property type="project" value="InterPro"/>
</dbReference>
<reference evidence="7" key="1">
    <citation type="submission" date="2015-08" db="EMBL/GenBank/DDBJ databases">
        <title>Candidatus Bacteriodes Periocalifornicus.</title>
        <authorList>
            <person name="McLean J.S."/>
            <person name="Kelley S."/>
        </authorList>
    </citation>
    <scope>NUCLEOTIDE SEQUENCE [LARGE SCALE GENOMIC DNA]</scope>
    <source>
        <strain evidence="7">12B</strain>
    </source>
</reference>
<keyword evidence="3" id="KW-0963">Cytoplasm</keyword>
<dbReference type="Pfam" id="PF01025">
    <property type="entry name" value="GrpE"/>
    <property type="match status" value="1"/>
</dbReference>
<dbReference type="GO" id="GO:0006457">
    <property type="term" value="P:protein folding"/>
    <property type="evidence" value="ECO:0007669"/>
    <property type="project" value="InterPro"/>
</dbReference>
<evidence type="ECO:0000313" key="8">
    <source>
        <dbReference type="Proteomes" id="UP000054172"/>
    </source>
</evidence>
<dbReference type="Proteomes" id="UP000054172">
    <property type="component" value="Unassembled WGS sequence"/>
</dbReference>
<dbReference type="GO" id="GO:0051087">
    <property type="term" value="F:protein-folding chaperone binding"/>
    <property type="evidence" value="ECO:0007669"/>
    <property type="project" value="InterPro"/>
</dbReference>
<dbReference type="PANTHER" id="PTHR21237">
    <property type="entry name" value="GRPE PROTEIN"/>
    <property type="match status" value="1"/>
</dbReference>
<accession>A0A0Q4B5R6</accession>
<protein>
    <recommendedName>
        <fullName evidence="3">Protein GrpE</fullName>
    </recommendedName>
    <alternativeName>
        <fullName evidence="3">HSP-70 cofactor</fullName>
    </alternativeName>
</protein>
<evidence type="ECO:0000256" key="5">
    <source>
        <dbReference type="SAM" id="Coils"/>
    </source>
</evidence>
<dbReference type="HAMAP" id="MF_01151">
    <property type="entry name" value="GrpE"/>
    <property type="match status" value="1"/>
</dbReference>